<reference evidence="2" key="1">
    <citation type="submission" date="2023-01" db="EMBL/GenBank/DDBJ databases">
        <title>Genome assembly of the deep-sea coral Lophelia pertusa.</title>
        <authorList>
            <person name="Herrera S."/>
            <person name="Cordes E."/>
        </authorList>
    </citation>
    <scope>NUCLEOTIDE SEQUENCE</scope>
    <source>
        <strain evidence="2">USNM1676648</strain>
        <tissue evidence="2">Polyp</tissue>
    </source>
</reference>
<organism evidence="2 3">
    <name type="scientific">Desmophyllum pertusum</name>
    <dbReference type="NCBI Taxonomy" id="174260"/>
    <lineage>
        <taxon>Eukaryota</taxon>
        <taxon>Metazoa</taxon>
        <taxon>Cnidaria</taxon>
        <taxon>Anthozoa</taxon>
        <taxon>Hexacorallia</taxon>
        <taxon>Scleractinia</taxon>
        <taxon>Caryophylliina</taxon>
        <taxon>Caryophylliidae</taxon>
        <taxon>Desmophyllum</taxon>
    </lineage>
</organism>
<evidence type="ECO:0000256" key="1">
    <source>
        <dbReference type="SAM" id="MobiDB-lite"/>
    </source>
</evidence>
<protein>
    <submittedName>
        <fullName evidence="2">Uncharacterized protein</fullName>
    </submittedName>
</protein>
<gene>
    <name evidence="2" type="ORF">OS493_028885</name>
</gene>
<feature type="region of interest" description="Disordered" evidence="1">
    <location>
        <begin position="58"/>
        <end position="130"/>
    </location>
</feature>
<evidence type="ECO:0000313" key="2">
    <source>
        <dbReference type="EMBL" id="KAJ7383337.1"/>
    </source>
</evidence>
<evidence type="ECO:0000313" key="3">
    <source>
        <dbReference type="Proteomes" id="UP001163046"/>
    </source>
</evidence>
<dbReference type="EMBL" id="MU825901">
    <property type="protein sequence ID" value="KAJ7383337.1"/>
    <property type="molecule type" value="Genomic_DNA"/>
</dbReference>
<name>A0A9X0D150_9CNID</name>
<comment type="caution">
    <text evidence="2">The sequence shown here is derived from an EMBL/GenBank/DDBJ whole genome shotgun (WGS) entry which is preliminary data.</text>
</comment>
<accession>A0A9X0D150</accession>
<sequence>MNSIPCNLDLGVAMEPVDVISVTPTPTGTPREEVTAQDSQLCALASQLTGCDFSCKYSPTPVQAPAPTPISPDRHGQYSRTPHTREHSTSITSRDSRHIRRWETLSSVYDQDEPEMSREALGSPEGRGTR</sequence>
<dbReference type="Proteomes" id="UP001163046">
    <property type="component" value="Unassembled WGS sequence"/>
</dbReference>
<keyword evidence="3" id="KW-1185">Reference proteome</keyword>
<dbReference type="AlphaFoldDB" id="A0A9X0D150"/>
<proteinExistence type="predicted"/>